<dbReference type="SUPFAM" id="SSF46785">
    <property type="entry name" value="Winged helix' DNA-binding domain"/>
    <property type="match status" value="1"/>
</dbReference>
<dbReference type="Gene3D" id="1.10.10.10">
    <property type="entry name" value="Winged helix-like DNA-binding domain superfamily/Winged helix DNA-binding domain"/>
    <property type="match status" value="1"/>
</dbReference>
<dbReference type="Proteomes" id="UP001229313">
    <property type="component" value="Chromosome"/>
</dbReference>
<sequence length="113" mass="12576">MPVLRETNAFALLGQWSLLEIVQRLSSAGEQGCSGPELKSLFSNLDSRELAGWMKQLANAGLVRGEVRGRFVHYYIVPGVIDALVATLRSDSILYLERQRHAQRAAEDPGRPR</sequence>
<evidence type="ECO:0008006" key="3">
    <source>
        <dbReference type="Google" id="ProtNLM"/>
    </source>
</evidence>
<accession>A0ABY9PAM7</accession>
<organism evidence="1 2">
    <name type="scientific">Lysobacter yananisis</name>
    <dbReference type="NCBI Taxonomy" id="1003114"/>
    <lineage>
        <taxon>Bacteria</taxon>
        <taxon>Pseudomonadati</taxon>
        <taxon>Pseudomonadota</taxon>
        <taxon>Gammaproteobacteria</taxon>
        <taxon>Lysobacterales</taxon>
        <taxon>Lysobacteraceae</taxon>
        <taxon>Lysobacter</taxon>
    </lineage>
</organism>
<protein>
    <recommendedName>
        <fullName evidence="3">ArsR family transcriptional regulator</fullName>
    </recommendedName>
</protein>
<gene>
    <name evidence="1" type="ORF">RDV84_03615</name>
</gene>
<keyword evidence="2" id="KW-1185">Reference proteome</keyword>
<reference evidence="1 2" key="1">
    <citation type="submission" date="2023-08" db="EMBL/GenBank/DDBJ databases">
        <title>The whole genome sequence of Lysobacter yananisis.</title>
        <authorList>
            <person name="Sun H."/>
        </authorList>
    </citation>
    <scope>NUCLEOTIDE SEQUENCE [LARGE SCALE GENOMIC DNA]</scope>
    <source>
        <strain evidence="1 2">SNNU513</strain>
    </source>
</reference>
<dbReference type="InterPro" id="IPR036390">
    <property type="entry name" value="WH_DNA-bd_sf"/>
</dbReference>
<evidence type="ECO:0000313" key="1">
    <source>
        <dbReference type="EMBL" id="WMT03946.1"/>
    </source>
</evidence>
<dbReference type="EMBL" id="CP133568">
    <property type="protein sequence ID" value="WMT03946.1"/>
    <property type="molecule type" value="Genomic_DNA"/>
</dbReference>
<proteinExistence type="predicted"/>
<dbReference type="RefSeq" id="WP_309152479.1">
    <property type="nucleotide sequence ID" value="NZ_CP133568.1"/>
</dbReference>
<evidence type="ECO:0000313" key="2">
    <source>
        <dbReference type="Proteomes" id="UP001229313"/>
    </source>
</evidence>
<dbReference type="InterPro" id="IPR036388">
    <property type="entry name" value="WH-like_DNA-bd_sf"/>
</dbReference>
<name>A0ABY9PAM7_9GAMM</name>